<proteinExistence type="predicted"/>
<dbReference type="AlphaFoldDB" id="A0A4Q0T0Z1"/>
<accession>A0A4Q0T0Z1</accession>
<evidence type="ECO:0000313" key="2">
    <source>
        <dbReference type="Proteomes" id="UP000289437"/>
    </source>
</evidence>
<organism evidence="1 2">
    <name type="scientific">Granulicella sibirica</name>
    <dbReference type="NCBI Taxonomy" id="2479048"/>
    <lineage>
        <taxon>Bacteria</taxon>
        <taxon>Pseudomonadati</taxon>
        <taxon>Acidobacteriota</taxon>
        <taxon>Terriglobia</taxon>
        <taxon>Terriglobales</taxon>
        <taxon>Acidobacteriaceae</taxon>
        <taxon>Granulicella</taxon>
    </lineage>
</organism>
<keyword evidence="2" id="KW-1185">Reference proteome</keyword>
<sequence>MRAGSNSATIDSFGGNQYWVLTVGPGAFKVTFNYGNRQEGFNTGGRPQMFVGFKPKVPDTTVTHADFPGGTTWSGTAAKPSRLEVAVVPAPGALVRQTTAYTLEATGSVSFAPGAEAGPSVAGIYQISIGGHEGTAKFASNGEITTTNNETGTWKLFDADSKTYVVTFAGQRYSVTYQPGRGMVDNHGFLIFVQKH</sequence>
<evidence type="ECO:0000313" key="1">
    <source>
        <dbReference type="EMBL" id="RXH55181.1"/>
    </source>
</evidence>
<dbReference type="EMBL" id="RDSM01000003">
    <property type="protein sequence ID" value="RXH55181.1"/>
    <property type="molecule type" value="Genomic_DNA"/>
</dbReference>
<reference evidence="2" key="2">
    <citation type="submission" date="2019-02" db="EMBL/GenBank/DDBJ databases">
        <title>Granulicella sibirica sp. nov., a psychrotolerant acidobacterium isolated from an organic soil layer in forested tundra, West Siberia.</title>
        <authorList>
            <person name="Oshkin I.Y."/>
            <person name="Kulichevskaya I.S."/>
            <person name="Rijpstra W.I.C."/>
            <person name="Sinninghe Damste J.S."/>
            <person name="Rakitin A.L."/>
            <person name="Ravin N.V."/>
            <person name="Dedysh S.N."/>
        </authorList>
    </citation>
    <scope>NUCLEOTIDE SEQUENCE [LARGE SCALE GENOMIC DNA]</scope>
    <source>
        <strain evidence="2">AF10</strain>
    </source>
</reference>
<gene>
    <name evidence="1" type="ORF">GRAN_4285</name>
</gene>
<comment type="caution">
    <text evidence="1">The sequence shown here is derived from an EMBL/GenBank/DDBJ whole genome shotgun (WGS) entry which is preliminary data.</text>
</comment>
<reference evidence="1 2" key="1">
    <citation type="submission" date="2018-11" db="EMBL/GenBank/DDBJ databases">
        <authorList>
            <person name="Mardanov A.V."/>
            <person name="Ravin N.V."/>
            <person name="Dedysh S.N."/>
        </authorList>
    </citation>
    <scope>NUCLEOTIDE SEQUENCE [LARGE SCALE GENOMIC DNA]</scope>
    <source>
        <strain evidence="1 2">AF10</strain>
    </source>
</reference>
<name>A0A4Q0T0Z1_9BACT</name>
<protein>
    <submittedName>
        <fullName evidence="1">Uncharacterized protein</fullName>
    </submittedName>
</protein>
<dbReference type="Proteomes" id="UP000289437">
    <property type="component" value="Unassembled WGS sequence"/>
</dbReference>